<dbReference type="GO" id="GO:0005737">
    <property type="term" value="C:cytoplasm"/>
    <property type="evidence" value="ECO:0007669"/>
    <property type="project" value="TreeGrafter"/>
</dbReference>
<dbReference type="InterPro" id="IPR036167">
    <property type="entry name" value="tRNA_intron_Endo_cat-like_sf"/>
</dbReference>
<dbReference type="Gene3D" id="3.40.1350.10">
    <property type="match status" value="1"/>
</dbReference>
<comment type="similarity">
    <text evidence="1">Belongs to the tRNA-intron endonuclease family.</text>
</comment>
<dbReference type="VEuPathDB" id="VectorBase:AATE004535"/>
<dbReference type="STRING" id="41427.A0A182IS96"/>
<dbReference type="AlphaFoldDB" id="A0A182IS96"/>
<comment type="catalytic activity">
    <reaction evidence="3">
        <text>pretRNA = a 3'-half-tRNA molecule with a 5'-OH end + a 5'-half-tRNA molecule with a 2',3'-cyclic phosphate end + an intron with a 2',3'-cyclic phosphate and a 5'-hydroxyl terminus.</text>
        <dbReference type="EC" id="4.6.1.16"/>
    </reaction>
</comment>
<dbReference type="GO" id="GO:0000214">
    <property type="term" value="C:tRNA-intron endonuclease complex"/>
    <property type="evidence" value="ECO:0007669"/>
    <property type="project" value="TreeGrafter"/>
</dbReference>
<feature type="region of interest" description="Disordered" evidence="4">
    <location>
        <begin position="88"/>
        <end position="113"/>
    </location>
</feature>
<dbReference type="PANTHER" id="PTHR21227">
    <property type="entry name" value="TRNA-SPLICING ENDONUCLEASE SUBUNIT SEN2"/>
    <property type="match status" value="1"/>
</dbReference>
<reference evidence="6" key="1">
    <citation type="submission" date="2022-08" db="UniProtKB">
        <authorList>
            <consortium name="EnsemblMetazoa"/>
        </authorList>
    </citation>
    <scope>IDENTIFICATION</scope>
    <source>
        <strain evidence="6">EBRO</strain>
    </source>
</reference>
<organism evidence="6">
    <name type="scientific">Anopheles atroparvus</name>
    <name type="common">European mosquito</name>
    <dbReference type="NCBI Taxonomy" id="41427"/>
    <lineage>
        <taxon>Eukaryota</taxon>
        <taxon>Metazoa</taxon>
        <taxon>Ecdysozoa</taxon>
        <taxon>Arthropoda</taxon>
        <taxon>Hexapoda</taxon>
        <taxon>Insecta</taxon>
        <taxon>Pterygota</taxon>
        <taxon>Neoptera</taxon>
        <taxon>Endopterygota</taxon>
        <taxon>Diptera</taxon>
        <taxon>Nematocera</taxon>
        <taxon>Culicoidea</taxon>
        <taxon>Culicidae</taxon>
        <taxon>Anophelinae</taxon>
        <taxon>Anopheles</taxon>
    </lineage>
</organism>
<dbReference type="PANTHER" id="PTHR21227:SF0">
    <property type="entry name" value="TRNA-SPLICING ENDONUCLEASE SUBUNIT SEN2"/>
    <property type="match status" value="1"/>
</dbReference>
<dbReference type="InterPro" id="IPR006676">
    <property type="entry name" value="tRNA_splic"/>
</dbReference>
<feature type="compositionally biased region" description="Polar residues" evidence="4">
    <location>
        <begin position="97"/>
        <end position="111"/>
    </location>
</feature>
<feature type="domain" description="tRNA intron endonuclease catalytic" evidence="5">
    <location>
        <begin position="169"/>
        <end position="252"/>
    </location>
</feature>
<dbReference type="EC" id="4.6.1.16" evidence="2"/>
<dbReference type="GO" id="GO:0000213">
    <property type="term" value="F:tRNA-intron lyase activity"/>
    <property type="evidence" value="ECO:0007669"/>
    <property type="project" value="UniProtKB-EC"/>
</dbReference>
<dbReference type="InterPro" id="IPR006677">
    <property type="entry name" value="tRNA_intron_Endonuc_cat-like"/>
</dbReference>
<dbReference type="GO" id="GO:0003676">
    <property type="term" value="F:nucleic acid binding"/>
    <property type="evidence" value="ECO:0007669"/>
    <property type="project" value="InterPro"/>
</dbReference>
<evidence type="ECO:0000313" key="6">
    <source>
        <dbReference type="EnsemblMetazoa" id="AATE004535-PA.1"/>
    </source>
</evidence>
<dbReference type="InterPro" id="IPR011856">
    <property type="entry name" value="tRNA_endonuc-like_dom_sf"/>
</dbReference>
<name>A0A182IS96_ANOAO</name>
<protein>
    <recommendedName>
        <fullName evidence="2">tRNA-intron lyase</fullName>
        <ecNumber evidence="2">4.6.1.16</ecNumber>
    </recommendedName>
</protein>
<dbReference type="CDD" id="cd22363">
    <property type="entry name" value="tRNA-intron_lyase_C"/>
    <property type="match status" value="1"/>
</dbReference>
<evidence type="ECO:0000259" key="5">
    <source>
        <dbReference type="Pfam" id="PF01974"/>
    </source>
</evidence>
<dbReference type="NCBIfam" id="TIGR00324">
    <property type="entry name" value="endA"/>
    <property type="match status" value="1"/>
</dbReference>
<dbReference type="GO" id="GO:0000379">
    <property type="term" value="P:tRNA-type intron splice site recognition and cleavage"/>
    <property type="evidence" value="ECO:0007669"/>
    <property type="project" value="TreeGrafter"/>
</dbReference>
<dbReference type="EnsemblMetazoa" id="AATE004535-RA">
    <property type="protein sequence ID" value="AATE004535-PA.1"/>
    <property type="gene ID" value="AATE004535"/>
</dbReference>
<evidence type="ECO:0000256" key="2">
    <source>
        <dbReference type="ARBA" id="ARBA00012573"/>
    </source>
</evidence>
<accession>A0A182IS96</accession>
<sequence>MAVRGKLFVHNLRAKKHVPSELSQTFPLPLHDGKLSGLKTINAIFTGFSVDVTDDDSIRELCLNGGFGQGMFSRAFPACLTCSREPGRKQKRKCPVSNINASRSDSGSNTSRLDDKTRIEPLCLFLEEAFFLMHQLNMLKLKTIDDETISVEEAFNTFQRINKGFFAGYCAYLYLKSKNWIIKSGMKFGGDFVIYVKGPQFYHASYIVLVQEMYRGKQLGRHVMDGLDFQGFNRVAETTAKDILFLEVHHPDSLDLSNGVDCLEKIKDVRVAEMFTKHHNYIASRNMIDNK</sequence>
<evidence type="ECO:0000256" key="1">
    <source>
        <dbReference type="ARBA" id="ARBA00008078"/>
    </source>
</evidence>
<evidence type="ECO:0000256" key="4">
    <source>
        <dbReference type="SAM" id="MobiDB-lite"/>
    </source>
</evidence>
<evidence type="ECO:0000256" key="3">
    <source>
        <dbReference type="ARBA" id="ARBA00034031"/>
    </source>
</evidence>
<dbReference type="SUPFAM" id="SSF53032">
    <property type="entry name" value="tRNA-intron endonuclease catalytic domain-like"/>
    <property type="match status" value="1"/>
</dbReference>
<dbReference type="Pfam" id="PF01974">
    <property type="entry name" value="tRNA_int_endo"/>
    <property type="match status" value="1"/>
</dbReference>
<proteinExistence type="inferred from homology"/>